<evidence type="ECO:0000313" key="12">
    <source>
        <dbReference type="EMBL" id="KDQ26185.1"/>
    </source>
</evidence>
<feature type="signal peptide" evidence="10">
    <location>
        <begin position="1"/>
        <end position="24"/>
    </location>
</feature>
<keyword evidence="8" id="KW-0413">Isomerase</keyword>
<dbReference type="VEuPathDB" id="FungiDB:PLEOSDRAFT_1044416"/>
<dbReference type="CDD" id="cd02995">
    <property type="entry name" value="PDI_a_PDI_a'_C"/>
    <property type="match status" value="1"/>
</dbReference>
<dbReference type="InParanoid" id="A0A067NGT1"/>
<feature type="chain" id="PRO_5001642176" description="protein disulfide-isomerase" evidence="10">
    <location>
        <begin position="25"/>
        <end position="501"/>
    </location>
</feature>
<dbReference type="FunCoup" id="A0A067NGT1">
    <property type="interactions" value="239"/>
</dbReference>
<dbReference type="CDD" id="cd02961">
    <property type="entry name" value="PDI_a_family"/>
    <property type="match status" value="1"/>
</dbReference>
<sequence length="501" mass="54694">MHPRSLVSPGAALVLVSLAAASSASDVISLTALSFETVVPSEALILVRFCTPWSSHCKALTPHYEQAATLLKAYNIKIADVDCVEEPDLCEVHQARGYPTLKIFRHGSQVTNYMGPRQADGIFSYMLDQSLPAVSEVTAANHAAFQQQAANNKKAVAIAYLSPTGPPADAFGAVARKLRDSSYLFGLSTDNDAIAAAGVTPPAIVAYRSFDNPRTPCPLPVSRATAAELEEWITGLSVPLIAELGAENYHSYAISPKYLASLFLDPSDPQKEARLEAMRPVARKYKSRVNFVWIDAVEFREHARALNLKDAKWPAFVIQDFGRQQRKYALDQSVDVTPASVEDWVRQLLEGQLDPPLKSAPIPEAQDGPVFTLVGQQFDEIVFDDSKDVFLALYTTWCGHCKHMHAAWDALGAYFAPFKDKITIAKMEMAANELPASVPFRVAGFPTIKFKRAGTRTFIDYARPRTLEDFVAFVEEHAANSLAPVGPAGAEGAQVRLGAEI</sequence>
<evidence type="ECO:0000259" key="11">
    <source>
        <dbReference type="PROSITE" id="PS51352"/>
    </source>
</evidence>
<dbReference type="InterPro" id="IPR036249">
    <property type="entry name" value="Thioredoxin-like_sf"/>
</dbReference>
<dbReference type="Pfam" id="PF13848">
    <property type="entry name" value="Thioredoxin_6"/>
    <property type="match status" value="1"/>
</dbReference>
<dbReference type="GO" id="GO:0003756">
    <property type="term" value="F:protein disulfide isomerase activity"/>
    <property type="evidence" value="ECO:0007669"/>
    <property type="project" value="UniProtKB-EC"/>
</dbReference>
<dbReference type="STRING" id="1137138.A0A067NGT1"/>
<dbReference type="SUPFAM" id="SSF52833">
    <property type="entry name" value="Thioredoxin-like"/>
    <property type="match status" value="4"/>
</dbReference>
<dbReference type="PANTHER" id="PTHR18929:SF132">
    <property type="entry name" value="PROTEIN DISULFIDE-ISOMERASE A3"/>
    <property type="match status" value="1"/>
</dbReference>
<dbReference type="Pfam" id="PF00085">
    <property type="entry name" value="Thioredoxin"/>
    <property type="match status" value="2"/>
</dbReference>
<reference evidence="13" key="1">
    <citation type="journal article" date="2014" name="Proc. Natl. Acad. Sci. U.S.A.">
        <title>Extensive sampling of basidiomycete genomes demonstrates inadequacy of the white-rot/brown-rot paradigm for wood decay fungi.</title>
        <authorList>
            <person name="Riley R."/>
            <person name="Salamov A.A."/>
            <person name="Brown D.W."/>
            <person name="Nagy L.G."/>
            <person name="Floudas D."/>
            <person name="Held B.W."/>
            <person name="Levasseur A."/>
            <person name="Lombard V."/>
            <person name="Morin E."/>
            <person name="Otillar R."/>
            <person name="Lindquist E.A."/>
            <person name="Sun H."/>
            <person name="LaButti K.M."/>
            <person name="Schmutz J."/>
            <person name="Jabbour D."/>
            <person name="Luo H."/>
            <person name="Baker S.E."/>
            <person name="Pisabarro A.G."/>
            <person name="Walton J.D."/>
            <person name="Blanchette R.A."/>
            <person name="Henrissat B."/>
            <person name="Martin F."/>
            <person name="Cullen D."/>
            <person name="Hibbett D.S."/>
            <person name="Grigoriev I.V."/>
        </authorList>
    </citation>
    <scope>NUCLEOTIDE SEQUENCE [LARGE SCALE GENOMIC DNA]</scope>
    <source>
        <strain evidence="13">PC15</strain>
    </source>
</reference>
<evidence type="ECO:0000313" key="13">
    <source>
        <dbReference type="Proteomes" id="UP000027073"/>
    </source>
</evidence>
<evidence type="ECO:0000256" key="2">
    <source>
        <dbReference type="ARBA" id="ARBA00004319"/>
    </source>
</evidence>
<dbReference type="HOGENOM" id="CLU_025879_5_0_1"/>
<evidence type="ECO:0000256" key="5">
    <source>
        <dbReference type="ARBA" id="ARBA00022729"/>
    </source>
</evidence>
<protein>
    <recommendedName>
        <fullName evidence="4">protein disulfide-isomerase</fullName>
        <ecNumber evidence="4">5.3.4.1</ecNumber>
    </recommendedName>
</protein>
<organism evidence="12 13">
    <name type="scientific">Pleurotus ostreatus (strain PC15)</name>
    <name type="common">Oyster mushroom</name>
    <dbReference type="NCBI Taxonomy" id="1137138"/>
    <lineage>
        <taxon>Eukaryota</taxon>
        <taxon>Fungi</taxon>
        <taxon>Dikarya</taxon>
        <taxon>Basidiomycota</taxon>
        <taxon>Agaricomycotina</taxon>
        <taxon>Agaricomycetes</taxon>
        <taxon>Agaricomycetidae</taxon>
        <taxon>Agaricales</taxon>
        <taxon>Pleurotineae</taxon>
        <taxon>Pleurotaceae</taxon>
        <taxon>Pleurotus</taxon>
    </lineage>
</organism>
<keyword evidence="6" id="KW-0677">Repeat</keyword>
<dbReference type="PROSITE" id="PS51352">
    <property type="entry name" value="THIOREDOXIN_2"/>
    <property type="match status" value="2"/>
</dbReference>
<comment type="similarity">
    <text evidence="3">Belongs to the protein disulfide isomerase family.</text>
</comment>
<evidence type="ECO:0000256" key="9">
    <source>
        <dbReference type="ARBA" id="ARBA00023284"/>
    </source>
</evidence>
<evidence type="ECO:0000256" key="6">
    <source>
        <dbReference type="ARBA" id="ARBA00022737"/>
    </source>
</evidence>
<dbReference type="EMBL" id="KL198010">
    <property type="protein sequence ID" value="KDQ26185.1"/>
    <property type="molecule type" value="Genomic_DNA"/>
</dbReference>
<dbReference type="InterPro" id="IPR013766">
    <property type="entry name" value="Thioredoxin_domain"/>
</dbReference>
<evidence type="ECO:0000256" key="10">
    <source>
        <dbReference type="SAM" id="SignalP"/>
    </source>
</evidence>
<name>A0A067NGT1_PLEO1</name>
<keyword evidence="7" id="KW-0256">Endoplasmic reticulum</keyword>
<evidence type="ECO:0000256" key="1">
    <source>
        <dbReference type="ARBA" id="ARBA00001182"/>
    </source>
</evidence>
<dbReference type="Proteomes" id="UP000027073">
    <property type="component" value="Unassembled WGS sequence"/>
</dbReference>
<accession>A0A067NGT1</accession>
<dbReference type="OrthoDB" id="427280at2759"/>
<dbReference type="CDD" id="cd02982">
    <property type="entry name" value="PDI_b'_family"/>
    <property type="match status" value="1"/>
</dbReference>
<dbReference type="GO" id="GO:0005788">
    <property type="term" value="C:endoplasmic reticulum lumen"/>
    <property type="evidence" value="ECO:0007669"/>
    <property type="project" value="UniProtKB-SubCell"/>
</dbReference>
<gene>
    <name evidence="12" type="ORF">PLEOSDRAFT_1044416</name>
</gene>
<dbReference type="InterPro" id="IPR017937">
    <property type="entry name" value="Thioredoxin_CS"/>
</dbReference>
<evidence type="ECO:0000256" key="4">
    <source>
        <dbReference type="ARBA" id="ARBA00012723"/>
    </source>
</evidence>
<dbReference type="NCBIfam" id="TIGR01130">
    <property type="entry name" value="ER_PDI_fam"/>
    <property type="match status" value="1"/>
</dbReference>
<dbReference type="GO" id="GO:0006457">
    <property type="term" value="P:protein folding"/>
    <property type="evidence" value="ECO:0007669"/>
    <property type="project" value="TreeGrafter"/>
</dbReference>
<evidence type="ECO:0000256" key="7">
    <source>
        <dbReference type="ARBA" id="ARBA00022824"/>
    </source>
</evidence>
<evidence type="ECO:0000256" key="8">
    <source>
        <dbReference type="ARBA" id="ARBA00023235"/>
    </source>
</evidence>
<dbReference type="AlphaFoldDB" id="A0A067NGT1"/>
<dbReference type="GO" id="GO:0034976">
    <property type="term" value="P:response to endoplasmic reticulum stress"/>
    <property type="evidence" value="ECO:0007669"/>
    <property type="project" value="TreeGrafter"/>
</dbReference>
<dbReference type="PROSITE" id="PS00194">
    <property type="entry name" value="THIOREDOXIN_1"/>
    <property type="match status" value="1"/>
</dbReference>
<dbReference type="InterPro" id="IPR005792">
    <property type="entry name" value="Prot_disulphide_isomerase"/>
</dbReference>
<keyword evidence="9" id="KW-0676">Redox-active center</keyword>
<evidence type="ECO:0000256" key="3">
    <source>
        <dbReference type="ARBA" id="ARBA00006347"/>
    </source>
</evidence>
<keyword evidence="5 10" id="KW-0732">Signal</keyword>
<dbReference type="EC" id="5.3.4.1" evidence="4"/>
<dbReference type="Gene3D" id="3.40.30.10">
    <property type="entry name" value="Glutaredoxin"/>
    <property type="match status" value="4"/>
</dbReference>
<feature type="domain" description="Thioredoxin" evidence="11">
    <location>
        <begin position="7"/>
        <end position="132"/>
    </location>
</feature>
<proteinExistence type="inferred from homology"/>
<comment type="subcellular location">
    <subcellularLocation>
        <location evidence="2">Endoplasmic reticulum lumen</location>
    </subcellularLocation>
</comment>
<dbReference type="PANTHER" id="PTHR18929">
    <property type="entry name" value="PROTEIN DISULFIDE ISOMERASE"/>
    <property type="match status" value="1"/>
</dbReference>
<feature type="domain" description="Thioredoxin" evidence="11">
    <location>
        <begin position="348"/>
        <end position="479"/>
    </location>
</feature>
<comment type="catalytic activity">
    <reaction evidence="1">
        <text>Catalyzes the rearrangement of -S-S- bonds in proteins.</text>
        <dbReference type="EC" id="5.3.4.1"/>
    </reaction>
</comment>